<sequence length="278" mass="32095">MPLLEEISDAEDIDNLDMDLAEFDPNLKTAIAPKIEKKIVRSQDSEPDNLFPNDLLKQFDLNQLQQHQQQSSFNNEQEDLKGDKFSEEQLEQLKSLQLIYPCYFDINRSHKEGRRVSKQYSVSNPLAKTIADACASLHLISVYEPMKTHPQDYGNPGRVRVALKYDGKPESLLVNNKRHLLNKIGEYLQKHQTTLDTIKSLPTPPDCKGIEIQQLPKVSGFKMNTIVPLFSRYTLKHPMSKSIYDETEPVQLPQIQQNNQNSNKNIPKQKNKFMHVRR</sequence>
<evidence type="ECO:0008006" key="8">
    <source>
        <dbReference type="Google" id="ProtNLM"/>
    </source>
</evidence>
<dbReference type="Pfam" id="PF01922">
    <property type="entry name" value="SRP19"/>
    <property type="match status" value="1"/>
</dbReference>
<dbReference type="PANTHER" id="PTHR17453">
    <property type="entry name" value="SIGNAL RECOGNITION PARTICLE 19 KD PROTEIN"/>
    <property type="match status" value="1"/>
</dbReference>
<dbReference type="AlphaFoldDB" id="A0A9P8PID8"/>
<reference evidence="6" key="2">
    <citation type="submission" date="2021-01" db="EMBL/GenBank/DDBJ databases">
        <authorList>
            <person name="Schikora-Tamarit M.A."/>
        </authorList>
    </citation>
    <scope>NUCLEOTIDE SEQUENCE</scope>
    <source>
        <strain evidence="6">CBS6341</strain>
    </source>
</reference>
<evidence type="ECO:0000256" key="3">
    <source>
        <dbReference type="ARBA" id="ARBA00023135"/>
    </source>
</evidence>
<dbReference type="InterPro" id="IPR036521">
    <property type="entry name" value="SRP19-like_sf"/>
</dbReference>
<keyword evidence="3" id="KW-0733">Signal recognition particle</keyword>
<dbReference type="PANTHER" id="PTHR17453:SF0">
    <property type="entry name" value="SIGNAL RECOGNITION PARTICLE 19 KDA PROTEIN"/>
    <property type="match status" value="1"/>
</dbReference>
<evidence type="ECO:0000313" key="6">
    <source>
        <dbReference type="EMBL" id="KAH3671804.1"/>
    </source>
</evidence>
<accession>A0A9P8PID8</accession>
<evidence type="ECO:0000256" key="4">
    <source>
        <dbReference type="ARBA" id="ARBA00023274"/>
    </source>
</evidence>
<dbReference type="GO" id="GO:0006617">
    <property type="term" value="P:SRP-dependent cotranslational protein targeting to membrane, signal sequence recognition"/>
    <property type="evidence" value="ECO:0007669"/>
    <property type="project" value="TreeGrafter"/>
</dbReference>
<gene>
    <name evidence="6" type="ORF">WICMUC_004562</name>
</gene>
<keyword evidence="7" id="KW-1185">Reference proteome</keyword>
<comment type="caution">
    <text evidence="6">The sequence shown here is derived from an EMBL/GenBank/DDBJ whole genome shotgun (WGS) entry which is preliminary data.</text>
</comment>
<dbReference type="OrthoDB" id="2190947at2759"/>
<organism evidence="6 7">
    <name type="scientific">Wickerhamomyces mucosus</name>
    <dbReference type="NCBI Taxonomy" id="1378264"/>
    <lineage>
        <taxon>Eukaryota</taxon>
        <taxon>Fungi</taxon>
        <taxon>Dikarya</taxon>
        <taxon>Ascomycota</taxon>
        <taxon>Saccharomycotina</taxon>
        <taxon>Saccharomycetes</taxon>
        <taxon>Phaffomycetales</taxon>
        <taxon>Wickerhamomycetaceae</taxon>
        <taxon>Wickerhamomyces</taxon>
    </lineage>
</organism>
<feature type="compositionally biased region" description="Low complexity" evidence="5">
    <location>
        <begin position="255"/>
        <end position="266"/>
    </location>
</feature>
<dbReference type="GO" id="GO:0005786">
    <property type="term" value="C:signal recognition particle, endoplasmic reticulum targeting"/>
    <property type="evidence" value="ECO:0007669"/>
    <property type="project" value="UniProtKB-KW"/>
</dbReference>
<evidence type="ECO:0000313" key="7">
    <source>
        <dbReference type="Proteomes" id="UP000769528"/>
    </source>
</evidence>
<dbReference type="Gene3D" id="3.30.56.30">
    <property type="entry name" value="Signal recognition particle, SRP19-like subunit"/>
    <property type="match status" value="1"/>
</dbReference>
<name>A0A9P8PID8_9ASCO</name>
<dbReference type="GO" id="GO:0008312">
    <property type="term" value="F:7S RNA binding"/>
    <property type="evidence" value="ECO:0007669"/>
    <property type="project" value="InterPro"/>
</dbReference>
<comment type="subcellular location">
    <subcellularLocation>
        <location evidence="1">Cytoplasm</location>
    </subcellularLocation>
</comment>
<keyword evidence="4" id="KW-0687">Ribonucleoprotein</keyword>
<feature type="region of interest" description="Disordered" evidence="5">
    <location>
        <begin position="255"/>
        <end position="278"/>
    </location>
</feature>
<dbReference type="EMBL" id="JAEUBF010001266">
    <property type="protein sequence ID" value="KAH3671804.1"/>
    <property type="molecule type" value="Genomic_DNA"/>
</dbReference>
<dbReference type="Proteomes" id="UP000769528">
    <property type="component" value="Unassembled WGS sequence"/>
</dbReference>
<reference evidence="6" key="1">
    <citation type="journal article" date="2021" name="Open Biol.">
        <title>Shared evolutionary footprints suggest mitochondrial oxidative damage underlies multiple complex I losses in fungi.</title>
        <authorList>
            <person name="Schikora-Tamarit M.A."/>
            <person name="Marcet-Houben M."/>
            <person name="Nosek J."/>
            <person name="Gabaldon T."/>
        </authorList>
    </citation>
    <scope>NUCLEOTIDE SEQUENCE</scope>
    <source>
        <strain evidence="6">CBS6341</strain>
    </source>
</reference>
<dbReference type="SUPFAM" id="SSF69695">
    <property type="entry name" value="SRP19"/>
    <property type="match status" value="1"/>
</dbReference>
<protein>
    <recommendedName>
        <fullName evidence="8">Signal recognition particle SEC65 subunit</fullName>
    </recommendedName>
</protein>
<evidence type="ECO:0000256" key="5">
    <source>
        <dbReference type="SAM" id="MobiDB-lite"/>
    </source>
</evidence>
<dbReference type="InterPro" id="IPR002778">
    <property type="entry name" value="Signal_recog_particle_SRP19"/>
</dbReference>
<evidence type="ECO:0000256" key="1">
    <source>
        <dbReference type="ARBA" id="ARBA00004496"/>
    </source>
</evidence>
<evidence type="ECO:0000256" key="2">
    <source>
        <dbReference type="ARBA" id="ARBA00022490"/>
    </source>
</evidence>
<dbReference type="FunFam" id="3.30.56.30:FF:000003">
    <property type="entry name" value="Signal recognition particle SEC65 subunit"/>
    <property type="match status" value="1"/>
</dbReference>
<proteinExistence type="predicted"/>
<feature type="compositionally biased region" description="Basic residues" evidence="5">
    <location>
        <begin position="267"/>
        <end position="278"/>
    </location>
</feature>
<keyword evidence="2" id="KW-0963">Cytoplasm</keyword>